<dbReference type="PROSITE" id="PS00770">
    <property type="entry name" value="AA_TRANSFER_CLASS_4"/>
    <property type="match status" value="1"/>
</dbReference>
<evidence type="ECO:0000313" key="13">
    <source>
        <dbReference type="Proteomes" id="UP000030764"/>
    </source>
</evidence>
<feature type="modified residue" description="N6-(pyridoxal phosphate)lysine" evidence="8">
    <location>
        <position position="266"/>
    </location>
</feature>
<name>A0A085LR03_9BILA</name>
<sequence length="434" mass="49152">MEKAENETISDTQRNWHVSGLVLVDPLISTLRFIMENSVSRYNRSVTASRWYAKDTSIPAFCGTFYYKDLKKVMVPPDKLKQKKPFSEVRFGEDFSDHMFEVEWTSRDGWGKPKICPFHDLVLHPASKVLHYACQIFEGLKAFRGIDGKIRLFRPRLNIQRMLQSAQRCSMPNFDAEEFLKCLVEFVRTEKDWIPEDPSGSFYIRPTMIATEPTVGISIPNSSLLYIIAGPVGSYWGSGNSKLNPVALYADPSAVRAWYGGAGNVKMGSNYAPTLFHLAAAHKHGCSQNLWLFGHEEIITEVGAMNLFVYWINEKGNKELITAPLDGLILPGVTRQTIIELAKEWNEFSVVEEHYTMPQLLRALEENRVIEIFGSGTAVIVSPIDKIIYRKGDTCTVHEIPTMKNAELSQRCFKSITDIQTGASERPDWTLLIA</sequence>
<dbReference type="EMBL" id="KL363328">
    <property type="protein sequence ID" value="KFD47399.1"/>
    <property type="molecule type" value="Genomic_DNA"/>
</dbReference>
<dbReference type="Pfam" id="PF01063">
    <property type="entry name" value="Aminotran_4"/>
    <property type="match status" value="1"/>
</dbReference>
<evidence type="ECO:0000256" key="2">
    <source>
        <dbReference type="ARBA" id="ARBA00009320"/>
    </source>
</evidence>
<evidence type="ECO:0000256" key="1">
    <source>
        <dbReference type="ARBA" id="ARBA00001933"/>
    </source>
</evidence>
<dbReference type="CDD" id="cd01557">
    <property type="entry name" value="BCAT_beta_family"/>
    <property type="match status" value="1"/>
</dbReference>
<comment type="catalytic activity">
    <reaction evidence="11">
        <text>L-isoleucine + 2-oxoglutarate = (S)-3-methyl-2-oxopentanoate + L-glutamate</text>
        <dbReference type="Rhea" id="RHEA:24801"/>
        <dbReference type="ChEBI" id="CHEBI:16810"/>
        <dbReference type="ChEBI" id="CHEBI:29985"/>
        <dbReference type="ChEBI" id="CHEBI:35146"/>
        <dbReference type="ChEBI" id="CHEBI:58045"/>
        <dbReference type="EC" id="2.6.1.42"/>
    </reaction>
</comment>
<dbReference type="GO" id="GO:0052654">
    <property type="term" value="F:L-leucine-2-oxoglutarate transaminase activity"/>
    <property type="evidence" value="ECO:0007669"/>
    <property type="project" value="RHEA"/>
</dbReference>
<dbReference type="Gene3D" id="3.30.470.10">
    <property type="match status" value="1"/>
</dbReference>
<evidence type="ECO:0000256" key="4">
    <source>
        <dbReference type="ARBA" id="ARBA00022605"/>
    </source>
</evidence>
<gene>
    <name evidence="12" type="ORF">M513_11710</name>
</gene>
<accession>A0A085LR03</accession>
<comment type="cofactor">
    <cofactor evidence="1 10">
        <name>pyridoxal 5'-phosphate</name>
        <dbReference type="ChEBI" id="CHEBI:597326"/>
    </cofactor>
</comment>
<dbReference type="EC" id="2.6.1.42" evidence="11"/>
<evidence type="ECO:0000256" key="9">
    <source>
        <dbReference type="RuleBase" id="RU004106"/>
    </source>
</evidence>
<evidence type="ECO:0000256" key="5">
    <source>
        <dbReference type="ARBA" id="ARBA00022679"/>
    </source>
</evidence>
<dbReference type="PANTHER" id="PTHR11825:SF44">
    <property type="entry name" value="BRANCHED-CHAIN-AMINO-ACID AMINOTRANSFERASE"/>
    <property type="match status" value="1"/>
</dbReference>
<comment type="catalytic activity">
    <reaction evidence="11">
        <text>L-leucine + 2-oxoglutarate = 4-methyl-2-oxopentanoate + L-glutamate</text>
        <dbReference type="Rhea" id="RHEA:18321"/>
        <dbReference type="ChEBI" id="CHEBI:16810"/>
        <dbReference type="ChEBI" id="CHEBI:17865"/>
        <dbReference type="ChEBI" id="CHEBI:29985"/>
        <dbReference type="ChEBI" id="CHEBI:57427"/>
        <dbReference type="EC" id="2.6.1.42"/>
    </reaction>
</comment>
<dbReference type="InterPro" id="IPR036038">
    <property type="entry name" value="Aminotransferase-like"/>
</dbReference>
<dbReference type="GO" id="GO:0052656">
    <property type="term" value="F:L-isoleucine-2-oxoglutarate transaminase activity"/>
    <property type="evidence" value="ECO:0007669"/>
    <property type="project" value="RHEA"/>
</dbReference>
<dbReference type="NCBIfam" id="NF009897">
    <property type="entry name" value="PRK13357.1"/>
    <property type="match status" value="1"/>
</dbReference>
<dbReference type="InterPro" id="IPR043131">
    <property type="entry name" value="BCAT-like_N"/>
</dbReference>
<evidence type="ECO:0000256" key="11">
    <source>
        <dbReference type="RuleBase" id="RU004517"/>
    </source>
</evidence>
<dbReference type="InterPro" id="IPR033939">
    <property type="entry name" value="BCAT_family"/>
</dbReference>
<keyword evidence="6 10" id="KW-0663">Pyridoxal phosphate</keyword>
<dbReference type="SUPFAM" id="SSF56752">
    <property type="entry name" value="D-aminoacid aminotransferase-like PLP-dependent enzymes"/>
    <property type="match status" value="1"/>
</dbReference>
<protein>
    <recommendedName>
        <fullName evidence="11">Branched-chain-amino-acid aminotransferase</fullName>
        <ecNumber evidence="11">2.6.1.42</ecNumber>
    </recommendedName>
</protein>
<reference evidence="12 13" key="1">
    <citation type="journal article" date="2014" name="Nat. Genet.">
        <title>Genome and transcriptome of the porcine whipworm Trichuris suis.</title>
        <authorList>
            <person name="Jex A.R."/>
            <person name="Nejsum P."/>
            <person name="Schwarz E.M."/>
            <person name="Hu L."/>
            <person name="Young N.D."/>
            <person name="Hall R.S."/>
            <person name="Korhonen P.K."/>
            <person name="Liao S."/>
            <person name="Thamsborg S."/>
            <person name="Xia J."/>
            <person name="Xu P."/>
            <person name="Wang S."/>
            <person name="Scheerlinck J.P."/>
            <person name="Hofmann A."/>
            <person name="Sternberg P.W."/>
            <person name="Wang J."/>
            <person name="Gasser R.B."/>
        </authorList>
    </citation>
    <scope>NUCLEOTIDE SEQUENCE [LARGE SCALE GENOMIC DNA]</scope>
    <source>
        <strain evidence="12">DCEP-RM93M</strain>
    </source>
</reference>
<dbReference type="Proteomes" id="UP000030764">
    <property type="component" value="Unassembled WGS sequence"/>
</dbReference>
<evidence type="ECO:0000256" key="10">
    <source>
        <dbReference type="RuleBase" id="RU004516"/>
    </source>
</evidence>
<dbReference type="InterPro" id="IPR043132">
    <property type="entry name" value="BCAT-like_C"/>
</dbReference>
<comment type="similarity">
    <text evidence="2 9">Belongs to the class-IV pyridoxal-phosphate-dependent aminotransferase family.</text>
</comment>
<dbReference type="InterPro" id="IPR018300">
    <property type="entry name" value="Aminotrans_IV_CS"/>
</dbReference>
<keyword evidence="4 11" id="KW-0028">Amino-acid biosynthesis</keyword>
<evidence type="ECO:0000256" key="8">
    <source>
        <dbReference type="PIRSR" id="PIRSR006468-1"/>
    </source>
</evidence>
<dbReference type="InterPro" id="IPR005786">
    <property type="entry name" value="B_amino_transII"/>
</dbReference>
<dbReference type="GO" id="GO:0009099">
    <property type="term" value="P:L-valine biosynthetic process"/>
    <property type="evidence" value="ECO:0007669"/>
    <property type="project" value="TreeGrafter"/>
</dbReference>
<dbReference type="PANTHER" id="PTHR11825">
    <property type="entry name" value="SUBGROUP IIII AMINOTRANSFERASE"/>
    <property type="match status" value="1"/>
</dbReference>
<dbReference type="GO" id="GO:0052655">
    <property type="term" value="F:L-valine-2-oxoglutarate transaminase activity"/>
    <property type="evidence" value="ECO:0007669"/>
    <property type="project" value="RHEA"/>
</dbReference>
<evidence type="ECO:0000256" key="6">
    <source>
        <dbReference type="ARBA" id="ARBA00022898"/>
    </source>
</evidence>
<dbReference type="AlphaFoldDB" id="A0A085LR03"/>
<dbReference type="GO" id="GO:0009098">
    <property type="term" value="P:L-leucine biosynthetic process"/>
    <property type="evidence" value="ECO:0007669"/>
    <property type="project" value="TreeGrafter"/>
</dbReference>
<keyword evidence="7 11" id="KW-0100">Branched-chain amino acid biosynthesis</keyword>
<dbReference type="PIRSF" id="PIRSF006468">
    <property type="entry name" value="BCAT1"/>
    <property type="match status" value="1"/>
</dbReference>
<dbReference type="Gene3D" id="3.20.10.10">
    <property type="entry name" value="D-amino Acid Aminotransferase, subunit A, domain 2"/>
    <property type="match status" value="1"/>
</dbReference>
<dbReference type="GO" id="GO:0005739">
    <property type="term" value="C:mitochondrion"/>
    <property type="evidence" value="ECO:0007669"/>
    <property type="project" value="TreeGrafter"/>
</dbReference>
<dbReference type="NCBIfam" id="TIGR01123">
    <property type="entry name" value="ilvE_II"/>
    <property type="match status" value="1"/>
</dbReference>
<dbReference type="InterPro" id="IPR001544">
    <property type="entry name" value="Aminotrans_IV"/>
</dbReference>
<evidence type="ECO:0000256" key="3">
    <source>
        <dbReference type="ARBA" id="ARBA00022576"/>
    </source>
</evidence>
<evidence type="ECO:0000256" key="7">
    <source>
        <dbReference type="ARBA" id="ARBA00023304"/>
    </source>
</evidence>
<keyword evidence="5 11" id="KW-0808">Transferase</keyword>
<comment type="catalytic activity">
    <reaction evidence="11">
        <text>L-valine + 2-oxoglutarate = 3-methyl-2-oxobutanoate + L-glutamate</text>
        <dbReference type="Rhea" id="RHEA:24813"/>
        <dbReference type="ChEBI" id="CHEBI:11851"/>
        <dbReference type="ChEBI" id="CHEBI:16810"/>
        <dbReference type="ChEBI" id="CHEBI:29985"/>
        <dbReference type="ChEBI" id="CHEBI:57762"/>
        <dbReference type="EC" id="2.6.1.42"/>
    </reaction>
</comment>
<dbReference type="FunFam" id="3.30.470.10:FF:000002">
    <property type="entry name" value="Branched-chain-amino-acid aminotransferase"/>
    <property type="match status" value="1"/>
</dbReference>
<organism evidence="12 13">
    <name type="scientific">Trichuris suis</name>
    <name type="common">pig whipworm</name>
    <dbReference type="NCBI Taxonomy" id="68888"/>
    <lineage>
        <taxon>Eukaryota</taxon>
        <taxon>Metazoa</taxon>
        <taxon>Ecdysozoa</taxon>
        <taxon>Nematoda</taxon>
        <taxon>Enoplea</taxon>
        <taxon>Dorylaimia</taxon>
        <taxon>Trichinellida</taxon>
        <taxon>Trichuridae</taxon>
        <taxon>Trichuris</taxon>
    </lineage>
</organism>
<keyword evidence="13" id="KW-1185">Reference proteome</keyword>
<keyword evidence="3 11" id="KW-0032">Aminotransferase</keyword>
<proteinExistence type="inferred from homology"/>
<evidence type="ECO:0000313" key="12">
    <source>
        <dbReference type="EMBL" id="KFD47399.1"/>
    </source>
</evidence>